<dbReference type="InterPro" id="IPR040676">
    <property type="entry name" value="DUF5641"/>
</dbReference>
<gene>
    <name evidence="2" type="ORF">TCNE_LOCUS17482</name>
</gene>
<proteinExistence type="predicted"/>
<feature type="domain" description="DUF5641" evidence="1">
    <location>
        <begin position="57"/>
        <end position="117"/>
    </location>
</feature>
<evidence type="ECO:0000313" key="3">
    <source>
        <dbReference type="Proteomes" id="UP000050794"/>
    </source>
</evidence>
<dbReference type="Proteomes" id="UP000050794">
    <property type="component" value="Unassembled WGS sequence"/>
</dbReference>
<keyword evidence="3" id="KW-1185">Reference proteome</keyword>
<reference evidence="4" key="1">
    <citation type="submission" date="2016-06" db="UniProtKB">
        <authorList>
            <consortium name="WormBaseParasite"/>
        </authorList>
    </citation>
    <scope>IDENTIFICATION</scope>
</reference>
<evidence type="ECO:0000313" key="4">
    <source>
        <dbReference type="WBParaSite" id="TCNE_0001748301-mRNA-1"/>
    </source>
</evidence>
<evidence type="ECO:0000259" key="1">
    <source>
        <dbReference type="Pfam" id="PF18701"/>
    </source>
</evidence>
<dbReference type="EMBL" id="UYWY01024486">
    <property type="protein sequence ID" value="VDM48803.1"/>
    <property type="molecule type" value="Genomic_DNA"/>
</dbReference>
<dbReference type="AlphaFoldDB" id="A0A183V9R2"/>
<sequence length="120" mass="13867">MARNALLGQWNPVYDNSENLTRYMGQDHQRRRLRTIFRERKGLSGSSSQRWLAPWKGQIPKIGQIVPVHDENLPRGAWKLGKIIYLLASTDKEVRSAVVQMPNGHHLNRPINSLYPLEVE</sequence>
<evidence type="ECO:0000313" key="2">
    <source>
        <dbReference type="EMBL" id="VDM48803.1"/>
    </source>
</evidence>
<name>A0A183V9R2_TOXCA</name>
<protein>
    <submittedName>
        <fullName evidence="4">DUF5641 domain-containing protein</fullName>
    </submittedName>
</protein>
<dbReference type="WBParaSite" id="TCNE_0001748301-mRNA-1">
    <property type="protein sequence ID" value="TCNE_0001748301-mRNA-1"/>
    <property type="gene ID" value="TCNE_0001748301"/>
</dbReference>
<reference evidence="2 3" key="2">
    <citation type="submission" date="2018-11" db="EMBL/GenBank/DDBJ databases">
        <authorList>
            <consortium name="Pathogen Informatics"/>
        </authorList>
    </citation>
    <scope>NUCLEOTIDE SEQUENCE [LARGE SCALE GENOMIC DNA]</scope>
</reference>
<accession>A0A183V9R2</accession>
<dbReference type="Pfam" id="PF18701">
    <property type="entry name" value="DUF5641"/>
    <property type="match status" value="1"/>
</dbReference>
<organism evidence="3 4">
    <name type="scientific">Toxocara canis</name>
    <name type="common">Canine roundworm</name>
    <dbReference type="NCBI Taxonomy" id="6265"/>
    <lineage>
        <taxon>Eukaryota</taxon>
        <taxon>Metazoa</taxon>
        <taxon>Ecdysozoa</taxon>
        <taxon>Nematoda</taxon>
        <taxon>Chromadorea</taxon>
        <taxon>Rhabditida</taxon>
        <taxon>Spirurina</taxon>
        <taxon>Ascaridomorpha</taxon>
        <taxon>Ascaridoidea</taxon>
        <taxon>Toxocaridae</taxon>
        <taxon>Toxocara</taxon>
    </lineage>
</organism>